<dbReference type="Proteomes" id="UP001386955">
    <property type="component" value="Unassembled WGS sequence"/>
</dbReference>
<evidence type="ECO:0000313" key="2">
    <source>
        <dbReference type="Proteomes" id="UP001386955"/>
    </source>
</evidence>
<reference evidence="1 2" key="1">
    <citation type="submission" date="2024-01" db="EMBL/GenBank/DDBJ databases">
        <title>The genomes of 5 underutilized Papilionoideae crops provide insights into root nodulation and disease resistanc.</title>
        <authorList>
            <person name="Jiang F."/>
        </authorList>
    </citation>
    <scope>NUCLEOTIDE SEQUENCE [LARGE SCALE GENOMIC DNA]</scope>
    <source>
        <strain evidence="1">DUOXIRENSHENG_FW03</strain>
        <tissue evidence="1">Leaves</tissue>
    </source>
</reference>
<keyword evidence="2" id="KW-1185">Reference proteome</keyword>
<comment type="caution">
    <text evidence="1">The sequence shown here is derived from an EMBL/GenBank/DDBJ whole genome shotgun (WGS) entry which is preliminary data.</text>
</comment>
<proteinExistence type="predicted"/>
<name>A0AAN9SXP4_PSOTE</name>
<gene>
    <name evidence="1" type="ORF">VNO78_00113</name>
</gene>
<evidence type="ECO:0000313" key="1">
    <source>
        <dbReference type="EMBL" id="KAK7409793.1"/>
    </source>
</evidence>
<protein>
    <submittedName>
        <fullName evidence="1">Uncharacterized protein</fullName>
    </submittedName>
</protein>
<dbReference type="AlphaFoldDB" id="A0AAN9SXP4"/>
<organism evidence="1 2">
    <name type="scientific">Psophocarpus tetragonolobus</name>
    <name type="common">Winged bean</name>
    <name type="synonym">Dolichos tetragonolobus</name>
    <dbReference type="NCBI Taxonomy" id="3891"/>
    <lineage>
        <taxon>Eukaryota</taxon>
        <taxon>Viridiplantae</taxon>
        <taxon>Streptophyta</taxon>
        <taxon>Embryophyta</taxon>
        <taxon>Tracheophyta</taxon>
        <taxon>Spermatophyta</taxon>
        <taxon>Magnoliopsida</taxon>
        <taxon>eudicotyledons</taxon>
        <taxon>Gunneridae</taxon>
        <taxon>Pentapetalae</taxon>
        <taxon>rosids</taxon>
        <taxon>fabids</taxon>
        <taxon>Fabales</taxon>
        <taxon>Fabaceae</taxon>
        <taxon>Papilionoideae</taxon>
        <taxon>50 kb inversion clade</taxon>
        <taxon>NPAAA clade</taxon>
        <taxon>indigoferoid/millettioid clade</taxon>
        <taxon>Phaseoleae</taxon>
        <taxon>Psophocarpus</taxon>
    </lineage>
</organism>
<dbReference type="EMBL" id="JAYMYS010000001">
    <property type="protein sequence ID" value="KAK7409793.1"/>
    <property type="molecule type" value="Genomic_DNA"/>
</dbReference>
<sequence>MQTSTVPLPPSVARRMKHRVTSHDADTVRVLLRRESCPVSSTAPPPSSIAPSRHTQSTLLFLFSFKMGVIHIPILRICELGICNSSSLPSPCQCASIIQFSN</sequence>
<accession>A0AAN9SXP4</accession>